<dbReference type="Proteomes" id="UP000442535">
    <property type="component" value="Unassembled WGS sequence"/>
</dbReference>
<gene>
    <name evidence="1" type="ORF">FYJ63_10890</name>
</gene>
<evidence type="ECO:0000313" key="1">
    <source>
        <dbReference type="EMBL" id="MST50712.1"/>
    </source>
</evidence>
<keyword evidence="2" id="KW-1185">Reference proteome</keyword>
<accession>A0A7K0K5F9</accession>
<dbReference type="AlphaFoldDB" id="A0A7K0K5F9"/>
<sequence length="132" mass="14203">MNEELNDARRQVHALIGLNALPLPVVNNDGDAVVVVALADESVPVLIDRIRQSGGYANVFVKMSDYLVQFGMIESSCALDEDPNPIRVYQDNTATVGAFVDFLSQSDSPVGIELIAGQSPLKVSQTKVLSMV</sequence>
<evidence type="ECO:0000313" key="2">
    <source>
        <dbReference type="Proteomes" id="UP000442535"/>
    </source>
</evidence>
<protein>
    <submittedName>
        <fullName evidence="1">Uncharacterized protein</fullName>
    </submittedName>
</protein>
<proteinExistence type="predicted"/>
<dbReference type="EMBL" id="VUMY01000037">
    <property type="protein sequence ID" value="MST50712.1"/>
    <property type="molecule type" value="Genomic_DNA"/>
</dbReference>
<comment type="caution">
    <text evidence="1">The sequence shown here is derived from an EMBL/GenBank/DDBJ whole genome shotgun (WGS) entry which is preliminary data.</text>
</comment>
<organism evidence="1 2">
    <name type="scientific">Mobiluncus porci</name>
    <dbReference type="NCBI Taxonomy" id="2652278"/>
    <lineage>
        <taxon>Bacteria</taxon>
        <taxon>Bacillati</taxon>
        <taxon>Actinomycetota</taxon>
        <taxon>Actinomycetes</taxon>
        <taxon>Actinomycetales</taxon>
        <taxon>Actinomycetaceae</taxon>
        <taxon>Mobiluncus</taxon>
    </lineage>
</organism>
<name>A0A7K0K5F9_9ACTO</name>
<dbReference type="RefSeq" id="WP_154546638.1">
    <property type="nucleotide sequence ID" value="NZ_VUMY01000037.1"/>
</dbReference>
<reference evidence="1 2" key="1">
    <citation type="submission" date="2019-08" db="EMBL/GenBank/DDBJ databases">
        <title>In-depth cultivation of the pig gut microbiome towards novel bacterial diversity and tailored functional studies.</title>
        <authorList>
            <person name="Wylensek D."/>
            <person name="Hitch T.C.A."/>
            <person name="Clavel T."/>
        </authorList>
    </citation>
    <scope>NUCLEOTIDE SEQUENCE [LARGE SCALE GENOMIC DNA]</scope>
    <source>
        <strain evidence="1 2">RF-GAM-744-WT-7</strain>
    </source>
</reference>